<dbReference type="InterPro" id="IPR001969">
    <property type="entry name" value="Aspartic_peptidase_AS"/>
</dbReference>
<dbReference type="InParanoid" id="A0A6P8IS05"/>
<dbReference type="Gene3D" id="2.40.70.10">
    <property type="entry name" value="Acid Proteases"/>
    <property type="match status" value="1"/>
</dbReference>
<dbReference type="GeneID" id="116304348"/>
<dbReference type="InterPro" id="IPR013761">
    <property type="entry name" value="SAM/pointed_sf"/>
</dbReference>
<dbReference type="AlphaFoldDB" id="A0A6P8IS05"/>
<dbReference type="InterPro" id="IPR021109">
    <property type="entry name" value="Peptidase_aspartic_dom_sf"/>
</dbReference>
<dbReference type="KEGG" id="aten:116304348"/>
<evidence type="ECO:0000259" key="1">
    <source>
        <dbReference type="PROSITE" id="PS50105"/>
    </source>
</evidence>
<dbReference type="PROSITE" id="PS50105">
    <property type="entry name" value="SAM_DOMAIN"/>
    <property type="match status" value="1"/>
</dbReference>
<dbReference type="CDD" id="cd00303">
    <property type="entry name" value="retropepsin_like"/>
    <property type="match status" value="1"/>
</dbReference>
<proteinExistence type="predicted"/>
<dbReference type="GO" id="GO:0006508">
    <property type="term" value="P:proteolysis"/>
    <property type="evidence" value="ECO:0007669"/>
    <property type="project" value="InterPro"/>
</dbReference>
<gene>
    <name evidence="3" type="primary">LOC116304348</name>
</gene>
<feature type="domain" description="SAM" evidence="1">
    <location>
        <begin position="66"/>
        <end position="118"/>
    </location>
</feature>
<organism evidence="2 3">
    <name type="scientific">Actinia tenebrosa</name>
    <name type="common">Australian red waratah sea anemone</name>
    <dbReference type="NCBI Taxonomy" id="6105"/>
    <lineage>
        <taxon>Eukaryota</taxon>
        <taxon>Metazoa</taxon>
        <taxon>Cnidaria</taxon>
        <taxon>Anthozoa</taxon>
        <taxon>Hexacorallia</taxon>
        <taxon>Actiniaria</taxon>
        <taxon>Actiniidae</taxon>
        <taxon>Actinia</taxon>
    </lineage>
</organism>
<dbReference type="Gene3D" id="1.10.150.50">
    <property type="entry name" value="Transcription Factor, Ets-1"/>
    <property type="match status" value="2"/>
</dbReference>
<dbReference type="PROSITE" id="PS00141">
    <property type="entry name" value="ASP_PROTEASE"/>
    <property type="match status" value="1"/>
</dbReference>
<accession>A0A6P8IS05</accession>
<reference evidence="3" key="1">
    <citation type="submission" date="2025-08" db="UniProtKB">
        <authorList>
            <consortium name="RefSeq"/>
        </authorList>
    </citation>
    <scope>IDENTIFICATION</scope>
    <source>
        <tissue evidence="3">Tentacle</tissue>
    </source>
</reference>
<evidence type="ECO:0000313" key="3">
    <source>
        <dbReference type="RefSeq" id="XP_031569931.1"/>
    </source>
</evidence>
<dbReference type="SUPFAM" id="SSF50630">
    <property type="entry name" value="Acid proteases"/>
    <property type="match status" value="1"/>
</dbReference>
<dbReference type="InterPro" id="IPR001660">
    <property type="entry name" value="SAM"/>
</dbReference>
<evidence type="ECO:0000313" key="2">
    <source>
        <dbReference type="Proteomes" id="UP000515163"/>
    </source>
</evidence>
<dbReference type="RefSeq" id="XP_031569931.1">
    <property type="nucleotide sequence ID" value="XM_031714071.1"/>
</dbReference>
<dbReference type="GO" id="GO:0004190">
    <property type="term" value="F:aspartic-type endopeptidase activity"/>
    <property type="evidence" value="ECO:0007669"/>
    <property type="project" value="InterPro"/>
</dbReference>
<dbReference type="OrthoDB" id="1919336at2759"/>
<dbReference type="Proteomes" id="UP000515163">
    <property type="component" value="Unplaced"/>
</dbReference>
<protein>
    <submittedName>
        <fullName evidence="3">Uncharacterized protein LOC116304348 isoform X1</fullName>
    </submittedName>
</protein>
<keyword evidence="2" id="KW-1185">Reference proteome</keyword>
<name>A0A6P8IS05_ACTTE</name>
<sequence>MSNKEIIVELFNSLRLGHVSSAFISLGYDRLQDIVCIKKEDIDAIITNPNVKEKFLRSLYEERVVVSLWLQDLGLSSYQESLFSFGLTNLKSYINLSKTSKEISGIASQAHRCRLLRAGFSLVLVQVLAECNKSHVVATGKWDKHEHLAGGRNGYFLCLTAEVYKNNIKDASKTALTDQKRTVKFLVDSGSDVVTLRHDVISELQLDCIGTAKQCGAGGKIIKTPVYYACVNIGGHRVDVEVVGDVMDSLGTPVLRHFNHFIQDEKHVWLTRE</sequence>